<keyword evidence="1" id="KW-0812">Transmembrane</keyword>
<dbReference type="eggNOG" id="ENOG5033UNQ">
    <property type="taxonomic scope" value="Bacteria"/>
</dbReference>
<accession>C7RFF2</accession>
<feature type="transmembrane region" description="Helical" evidence="1">
    <location>
        <begin position="170"/>
        <end position="188"/>
    </location>
</feature>
<dbReference type="OrthoDB" id="1692683at2"/>
<name>C7RFF2_ANAPD</name>
<dbReference type="HOGENOM" id="CLU_1202788_0_0_9"/>
<evidence type="ECO:0000313" key="3">
    <source>
        <dbReference type="Proteomes" id="UP000002294"/>
    </source>
</evidence>
<dbReference type="EMBL" id="CP001708">
    <property type="protein sequence ID" value="ACV28213.1"/>
    <property type="molecule type" value="Genomic_DNA"/>
</dbReference>
<dbReference type="Proteomes" id="UP000002294">
    <property type="component" value="Chromosome"/>
</dbReference>
<dbReference type="RefSeq" id="WP_012803632.1">
    <property type="nucleotide sequence ID" value="NC_013171.1"/>
</dbReference>
<feature type="transmembrane region" description="Helical" evidence="1">
    <location>
        <begin position="194"/>
        <end position="218"/>
    </location>
</feature>
<feature type="transmembrane region" description="Helical" evidence="1">
    <location>
        <begin position="33"/>
        <end position="51"/>
    </location>
</feature>
<evidence type="ECO:0000256" key="1">
    <source>
        <dbReference type="SAM" id="Phobius"/>
    </source>
</evidence>
<proteinExistence type="predicted"/>
<dbReference type="AlphaFoldDB" id="C7RFF2"/>
<protein>
    <submittedName>
        <fullName evidence="2">Uncharacterized protein</fullName>
    </submittedName>
</protein>
<sequence length="230" mass="26922">MRSVVKLLAYILLAVLVPSLVMGAVSLLGASNIVVIISQFVIMLIMVFAFTKSFDYIRRYEKNTMDMMGRAKTVGELRKLREERLSYKSKAMITNEMLNREFSEEEAEKLKKYTNSTEDMKHYYSALISNSSGKRREELKIRRDNFKKKYGKKARVYPDFRENLKTCGKWLGLFFLLAIFFASIKSRVSGNPGFAMLIYIIQIIMLFTFMINAIIWLIRCVISFWDRKFI</sequence>
<reference evidence="2 3" key="1">
    <citation type="journal article" date="2009" name="Stand. Genomic Sci.">
        <title>Complete genome sequence of Anaerococcus prevotii type strain (PC1).</title>
        <authorList>
            <person name="Labutti K."/>
            <person name="Pukall R."/>
            <person name="Steenblock K."/>
            <person name="Glavina Del Rio T."/>
            <person name="Tice H."/>
            <person name="Copeland A."/>
            <person name="Cheng J.F."/>
            <person name="Lucas S."/>
            <person name="Chen F."/>
            <person name="Nolan M."/>
            <person name="Bruce D."/>
            <person name="Goodwin L."/>
            <person name="Pitluck S."/>
            <person name="Ivanova N."/>
            <person name="Mavromatis K."/>
            <person name="Ovchinnikova G."/>
            <person name="Pati A."/>
            <person name="Chen A."/>
            <person name="Palaniappan K."/>
            <person name="Land M."/>
            <person name="Hauser L."/>
            <person name="Chang Y.J."/>
            <person name="Jeffries C.D."/>
            <person name="Chain P."/>
            <person name="Saunders E."/>
            <person name="Brettin T."/>
            <person name="Detter J.C."/>
            <person name="Han C."/>
            <person name="Goker M."/>
            <person name="Bristow J."/>
            <person name="Eisen J.A."/>
            <person name="Markowitz V."/>
            <person name="Hugenholtz P."/>
            <person name="Kyrpides N.C."/>
            <person name="Klenk H.P."/>
            <person name="Lapidus A."/>
        </authorList>
    </citation>
    <scope>NUCLEOTIDE SEQUENCE [LARGE SCALE GENOMIC DNA]</scope>
    <source>
        <strain evidence="3">ATCC 9321 / DSM 20548 / JCM 6508 / NCTC 11806 / PC1</strain>
    </source>
</reference>
<organism evidence="2 3">
    <name type="scientific">Anaerococcus prevotii (strain ATCC 9321 / DSM 20548 / JCM 6508 / NCTC 11806 / PC1)</name>
    <name type="common">Peptostreptococcus prevotii</name>
    <name type="synonym">Peptococcus prevotii</name>
    <dbReference type="NCBI Taxonomy" id="525919"/>
    <lineage>
        <taxon>Bacteria</taxon>
        <taxon>Bacillati</taxon>
        <taxon>Bacillota</taxon>
        <taxon>Tissierellia</taxon>
        <taxon>Tissierellales</taxon>
        <taxon>Peptoniphilaceae</taxon>
        <taxon>Anaerococcus</taxon>
    </lineage>
</organism>
<keyword evidence="1" id="KW-0472">Membrane</keyword>
<gene>
    <name evidence="2" type="ordered locus">Apre_0161</name>
</gene>
<dbReference type="KEGG" id="apr:Apre_0161"/>
<keyword evidence="3" id="KW-1185">Reference proteome</keyword>
<evidence type="ECO:0000313" key="2">
    <source>
        <dbReference type="EMBL" id="ACV28213.1"/>
    </source>
</evidence>
<keyword evidence="1" id="KW-1133">Transmembrane helix</keyword>
<dbReference type="STRING" id="525919.Apre_0161"/>